<sequence length="449" mass="50874">MDNKKMNLNSFTSSSSEHLKNCSSPNEKNRLKVSSVVSLSNDTSKTKNFPDNSQINKEDCKFIINILKSNDVDLNSQNEQMLLNIVKKYEKDILPSNNENMELNTQTFMDLLLHKATIDLQNHQDVSKNQTIENMDSNSNNIIIVTPPSKSNELNLKESDEDFITVKNKQDVSKNQTIENMDSNSNDIIIVTPSSKSNNLNLKESDEDFITVKNKQDVSKNQTIEHMDSDSDDIIVTPPSKSKELNLKESDEDIITVNNDQDQDPDLITFKTMCDTLLKITAVGNVIPSSSSITEKSNQENSMIFKQKNADVLICENNMDCVPSTSKLNSNICYKPDIESSKNVSCKKRQFKNLLLDSSEESSLEYLNELSQKQYSCPNKKYKFKSSANTLKSNTEHHSDNIVISKQVNDSKKINTFVRNEENGFFYCAPDGKIHQDMLAFISKQKYGC</sequence>
<feature type="region of interest" description="Disordered" evidence="1">
    <location>
        <begin position="1"/>
        <end position="31"/>
    </location>
</feature>
<accession>A0A2S2R3P7</accession>
<protein>
    <submittedName>
        <fullName evidence="2">Uncharacterized protein</fullName>
    </submittedName>
</protein>
<dbReference type="EMBL" id="GGMS01015458">
    <property type="protein sequence ID" value="MBY84661.1"/>
    <property type="molecule type" value="Transcribed_RNA"/>
</dbReference>
<gene>
    <name evidence="2" type="ORF">g.179284</name>
</gene>
<evidence type="ECO:0000256" key="1">
    <source>
        <dbReference type="SAM" id="MobiDB-lite"/>
    </source>
</evidence>
<proteinExistence type="predicted"/>
<reference evidence="2" key="1">
    <citation type="submission" date="2018-04" db="EMBL/GenBank/DDBJ databases">
        <title>Transcriptome assembly of Sipha flava.</title>
        <authorList>
            <person name="Scully E.D."/>
            <person name="Geib S.M."/>
            <person name="Palmer N.A."/>
            <person name="Koch K."/>
            <person name="Bradshaw J."/>
            <person name="Heng-Moss T."/>
            <person name="Sarath G."/>
        </authorList>
    </citation>
    <scope>NUCLEOTIDE SEQUENCE</scope>
</reference>
<dbReference type="OrthoDB" id="6607006at2759"/>
<evidence type="ECO:0000313" key="2">
    <source>
        <dbReference type="EMBL" id="MBY84661.1"/>
    </source>
</evidence>
<name>A0A2S2R3P7_9HEMI</name>
<dbReference type="AlphaFoldDB" id="A0A2S2R3P7"/>
<organism evidence="2">
    <name type="scientific">Sipha flava</name>
    <name type="common">yellow sugarcane aphid</name>
    <dbReference type="NCBI Taxonomy" id="143950"/>
    <lineage>
        <taxon>Eukaryota</taxon>
        <taxon>Metazoa</taxon>
        <taxon>Ecdysozoa</taxon>
        <taxon>Arthropoda</taxon>
        <taxon>Hexapoda</taxon>
        <taxon>Insecta</taxon>
        <taxon>Pterygota</taxon>
        <taxon>Neoptera</taxon>
        <taxon>Paraneoptera</taxon>
        <taxon>Hemiptera</taxon>
        <taxon>Sternorrhyncha</taxon>
        <taxon>Aphidomorpha</taxon>
        <taxon>Aphidoidea</taxon>
        <taxon>Aphididae</taxon>
        <taxon>Sipha</taxon>
    </lineage>
</organism>
<feature type="compositionally biased region" description="Polar residues" evidence="1">
    <location>
        <begin position="1"/>
        <end position="26"/>
    </location>
</feature>